<comment type="caution">
    <text evidence="1">The sequence shown here is derived from an EMBL/GenBank/DDBJ whole genome shotgun (WGS) entry which is preliminary data.</text>
</comment>
<protein>
    <submittedName>
        <fullName evidence="1">Uncharacterized protein</fullName>
    </submittedName>
</protein>
<organism evidence="1">
    <name type="scientific">marine sediment metagenome</name>
    <dbReference type="NCBI Taxonomy" id="412755"/>
    <lineage>
        <taxon>unclassified sequences</taxon>
        <taxon>metagenomes</taxon>
        <taxon>ecological metagenomes</taxon>
    </lineage>
</organism>
<sequence>MLVAGGSTNVTTYFAMRKTSDGTAATGLTPGDFDLQYTRSGAAAAAKVDASLNGNGVGGAHSDSTVIEVDATSSPGLYRVDWPDAAFAA</sequence>
<feature type="non-terminal residue" evidence="1">
    <location>
        <position position="89"/>
    </location>
</feature>
<gene>
    <name evidence="1" type="ORF">LCGC14_2245840</name>
</gene>
<evidence type="ECO:0000313" key="1">
    <source>
        <dbReference type="EMBL" id="KKL56397.1"/>
    </source>
</evidence>
<accession>A0A0F9FZ50</accession>
<proteinExistence type="predicted"/>
<dbReference type="EMBL" id="LAZR01030509">
    <property type="protein sequence ID" value="KKL56397.1"/>
    <property type="molecule type" value="Genomic_DNA"/>
</dbReference>
<reference evidence="1" key="1">
    <citation type="journal article" date="2015" name="Nature">
        <title>Complex archaea that bridge the gap between prokaryotes and eukaryotes.</title>
        <authorList>
            <person name="Spang A."/>
            <person name="Saw J.H."/>
            <person name="Jorgensen S.L."/>
            <person name="Zaremba-Niedzwiedzka K."/>
            <person name="Martijn J."/>
            <person name="Lind A.E."/>
            <person name="van Eijk R."/>
            <person name="Schleper C."/>
            <person name="Guy L."/>
            <person name="Ettema T.J."/>
        </authorList>
    </citation>
    <scope>NUCLEOTIDE SEQUENCE</scope>
</reference>
<name>A0A0F9FZ50_9ZZZZ</name>
<dbReference type="AlphaFoldDB" id="A0A0F9FZ50"/>